<evidence type="ECO:0000313" key="6">
    <source>
        <dbReference type="EMBL" id="CAB4666955.1"/>
    </source>
</evidence>
<evidence type="ECO:0000256" key="1">
    <source>
        <dbReference type="ARBA" id="ARBA00001938"/>
    </source>
</evidence>
<gene>
    <name evidence="6" type="ORF">UFOPK2254_01062</name>
    <name evidence="7" type="ORF">UFOPK2907_00080</name>
</gene>
<dbReference type="GO" id="GO:0031405">
    <property type="term" value="F:lipoic acid binding"/>
    <property type="evidence" value="ECO:0007669"/>
    <property type="project" value="TreeGrafter"/>
</dbReference>
<dbReference type="AlphaFoldDB" id="A0A6J6M2L9"/>
<name>A0A6J6M2L9_9ZZZZ</name>
<proteinExistence type="predicted"/>
<keyword evidence="2" id="KW-0808">Transferase</keyword>
<dbReference type="SUPFAM" id="SSF51230">
    <property type="entry name" value="Single hybrid motif"/>
    <property type="match status" value="1"/>
</dbReference>
<dbReference type="GO" id="GO:0005737">
    <property type="term" value="C:cytoplasm"/>
    <property type="evidence" value="ECO:0007669"/>
    <property type="project" value="TreeGrafter"/>
</dbReference>
<dbReference type="Gene3D" id="2.40.50.100">
    <property type="match status" value="1"/>
</dbReference>
<evidence type="ECO:0000259" key="5">
    <source>
        <dbReference type="PROSITE" id="PS50968"/>
    </source>
</evidence>
<feature type="domain" description="Lipoyl-binding" evidence="5">
    <location>
        <begin position="2"/>
        <end position="77"/>
    </location>
</feature>
<dbReference type="InterPro" id="IPR003016">
    <property type="entry name" value="2-oxoA_DH_lipoyl-BS"/>
</dbReference>
<organism evidence="6">
    <name type="scientific">freshwater metagenome</name>
    <dbReference type="NCBI Taxonomy" id="449393"/>
    <lineage>
        <taxon>unclassified sequences</taxon>
        <taxon>metagenomes</taxon>
        <taxon>ecological metagenomes</taxon>
    </lineage>
</organism>
<dbReference type="InterPro" id="IPR050743">
    <property type="entry name" value="2-oxoacid_DH_E2_comp"/>
</dbReference>
<comment type="cofactor">
    <cofactor evidence="1">
        <name>(R)-lipoate</name>
        <dbReference type="ChEBI" id="CHEBI:83088"/>
    </cofactor>
</comment>
<accession>A0A6J6M2L9</accession>
<dbReference type="GO" id="GO:0016407">
    <property type="term" value="F:acetyltransferase activity"/>
    <property type="evidence" value="ECO:0007669"/>
    <property type="project" value="TreeGrafter"/>
</dbReference>
<dbReference type="Pfam" id="PF00364">
    <property type="entry name" value="Biotin_lipoyl"/>
    <property type="match status" value="1"/>
</dbReference>
<dbReference type="PROSITE" id="PS00189">
    <property type="entry name" value="LIPOYL"/>
    <property type="match status" value="1"/>
</dbReference>
<keyword evidence="3" id="KW-0450">Lipoyl</keyword>
<dbReference type="EMBL" id="CAEZWO010000112">
    <property type="protein sequence ID" value="CAB4666955.1"/>
    <property type="molecule type" value="Genomic_DNA"/>
</dbReference>
<protein>
    <submittedName>
        <fullName evidence="6">Unannotated protein</fullName>
    </submittedName>
</protein>
<evidence type="ECO:0000256" key="2">
    <source>
        <dbReference type="ARBA" id="ARBA00022679"/>
    </source>
</evidence>
<dbReference type="PANTHER" id="PTHR43178:SF5">
    <property type="entry name" value="LIPOAMIDE ACYLTRANSFERASE COMPONENT OF BRANCHED-CHAIN ALPHA-KETO ACID DEHYDROGENASE COMPLEX, MITOCHONDRIAL"/>
    <property type="match status" value="1"/>
</dbReference>
<dbReference type="PROSITE" id="PS50968">
    <property type="entry name" value="BIOTINYL_LIPOYL"/>
    <property type="match status" value="1"/>
</dbReference>
<keyword evidence="4" id="KW-0012">Acyltransferase</keyword>
<dbReference type="PANTHER" id="PTHR43178">
    <property type="entry name" value="DIHYDROLIPOAMIDE ACETYLTRANSFERASE COMPONENT OF PYRUVATE DEHYDROGENASE COMPLEX"/>
    <property type="match status" value="1"/>
</dbReference>
<dbReference type="InterPro" id="IPR000089">
    <property type="entry name" value="Biotin_lipoyl"/>
</dbReference>
<evidence type="ECO:0000256" key="4">
    <source>
        <dbReference type="ARBA" id="ARBA00023315"/>
    </source>
</evidence>
<dbReference type="InterPro" id="IPR011053">
    <property type="entry name" value="Single_hybrid_motif"/>
</dbReference>
<evidence type="ECO:0000313" key="7">
    <source>
        <dbReference type="EMBL" id="CAB4764066.1"/>
    </source>
</evidence>
<sequence>MKHMIKMPRVAETTDEFYLVSWNVQVGDHVEIGDSLMEVETDKATVQIPSPVSGKIVELLFKEGDEINTGTHIASCESE</sequence>
<dbReference type="CDD" id="cd06849">
    <property type="entry name" value="lipoyl_domain"/>
    <property type="match status" value="1"/>
</dbReference>
<evidence type="ECO:0000256" key="3">
    <source>
        <dbReference type="ARBA" id="ARBA00022823"/>
    </source>
</evidence>
<dbReference type="EMBL" id="CAEZZR010000003">
    <property type="protein sequence ID" value="CAB4764066.1"/>
    <property type="molecule type" value="Genomic_DNA"/>
</dbReference>
<reference evidence="6" key="1">
    <citation type="submission" date="2020-05" db="EMBL/GenBank/DDBJ databases">
        <authorList>
            <person name="Chiriac C."/>
            <person name="Salcher M."/>
            <person name="Ghai R."/>
            <person name="Kavagutti S V."/>
        </authorList>
    </citation>
    <scope>NUCLEOTIDE SEQUENCE</scope>
</reference>